<name>A0ABP9R8Z7_9PSEU</name>
<sequence>MTQAANGTRGPLDGVLVADFSRVLAGPYATMLLADLGADVVKVESPAGDETRTWTPPDRDGVATYYLSINRGKRSIALDLRDPADAELARELARRADVMIQNFKPGGLARYRLDYPGVRETNPSVVYASISGFGAAGGAHVAGYDLMVQAASGLMSLTGEPDGPPMRAGISVIDVIAGNHAAIGILAALRHRDVTGEGQHVEVNLLSSALTGLVNQGSAYLAGGVVPFRMGNQHPSVYPYEPLPAADRPIIIAVANDGQFAKLCGVLGVPELVDDPRFRRNADRTANRDELRPLLVKALAERTAGEWFDALVAVGVPAGPINTVDGGFELAQRYGLDPVAQAGKGDRAVPTTRHPVTYSATPPRYPLPPPALDEHGTELREWLQSPGAVTDRSTSRKG</sequence>
<evidence type="ECO:0000313" key="4">
    <source>
        <dbReference type="Proteomes" id="UP001428817"/>
    </source>
</evidence>
<organism evidence="3 4">
    <name type="scientific">Pseudonocardia eucalypti</name>
    <dbReference type="NCBI Taxonomy" id="648755"/>
    <lineage>
        <taxon>Bacteria</taxon>
        <taxon>Bacillati</taxon>
        <taxon>Actinomycetota</taxon>
        <taxon>Actinomycetes</taxon>
        <taxon>Pseudonocardiales</taxon>
        <taxon>Pseudonocardiaceae</taxon>
        <taxon>Pseudonocardia</taxon>
    </lineage>
</organism>
<dbReference type="SUPFAM" id="SSF89796">
    <property type="entry name" value="CoA-transferase family III (CaiB/BaiF)"/>
    <property type="match status" value="1"/>
</dbReference>
<dbReference type="RefSeq" id="WP_185065512.1">
    <property type="nucleotide sequence ID" value="NZ_BAABJP010000055.1"/>
</dbReference>
<feature type="region of interest" description="Disordered" evidence="2">
    <location>
        <begin position="341"/>
        <end position="375"/>
    </location>
</feature>
<dbReference type="InterPro" id="IPR050483">
    <property type="entry name" value="CoA-transferase_III_domain"/>
</dbReference>
<protein>
    <submittedName>
        <fullName evidence="3">CaiB/BaiF CoA-transferase family protein</fullName>
    </submittedName>
</protein>
<dbReference type="InterPro" id="IPR023606">
    <property type="entry name" value="CoA-Trfase_III_dom_1_sf"/>
</dbReference>
<dbReference type="Gene3D" id="3.30.1540.10">
    <property type="entry name" value="formyl-coa transferase, domain 3"/>
    <property type="match status" value="1"/>
</dbReference>
<comment type="caution">
    <text evidence="3">The sequence shown here is derived from an EMBL/GenBank/DDBJ whole genome shotgun (WGS) entry which is preliminary data.</text>
</comment>
<dbReference type="InterPro" id="IPR003673">
    <property type="entry name" value="CoA-Trfase_fam_III"/>
</dbReference>
<dbReference type="EMBL" id="BAABJP010000055">
    <property type="protein sequence ID" value="GAA5173039.1"/>
    <property type="molecule type" value="Genomic_DNA"/>
</dbReference>
<dbReference type="PANTHER" id="PTHR48207">
    <property type="entry name" value="SUCCINATE--HYDROXYMETHYLGLUTARATE COA-TRANSFERASE"/>
    <property type="match status" value="1"/>
</dbReference>
<accession>A0ABP9R8Z7</accession>
<dbReference type="InterPro" id="IPR044855">
    <property type="entry name" value="CoA-Trfase_III_dom3_sf"/>
</dbReference>
<evidence type="ECO:0000256" key="2">
    <source>
        <dbReference type="SAM" id="MobiDB-lite"/>
    </source>
</evidence>
<dbReference type="Pfam" id="PF02515">
    <property type="entry name" value="CoA_transf_3"/>
    <property type="match status" value="1"/>
</dbReference>
<proteinExistence type="predicted"/>
<dbReference type="Gene3D" id="3.40.50.10540">
    <property type="entry name" value="Crotonobetainyl-coa:carnitine coa-transferase, domain 1"/>
    <property type="match status" value="1"/>
</dbReference>
<dbReference type="PANTHER" id="PTHR48207:SF3">
    <property type="entry name" value="SUCCINATE--HYDROXYMETHYLGLUTARATE COA-TRANSFERASE"/>
    <property type="match status" value="1"/>
</dbReference>
<keyword evidence="1" id="KW-0808">Transferase</keyword>
<evidence type="ECO:0000256" key="1">
    <source>
        <dbReference type="ARBA" id="ARBA00022679"/>
    </source>
</evidence>
<gene>
    <name evidence="3" type="ORF">GCM10023321_73810</name>
</gene>
<keyword evidence="4" id="KW-1185">Reference proteome</keyword>
<dbReference type="Proteomes" id="UP001428817">
    <property type="component" value="Unassembled WGS sequence"/>
</dbReference>
<reference evidence="4" key="1">
    <citation type="journal article" date="2019" name="Int. J. Syst. Evol. Microbiol.">
        <title>The Global Catalogue of Microorganisms (GCM) 10K type strain sequencing project: providing services to taxonomists for standard genome sequencing and annotation.</title>
        <authorList>
            <consortium name="The Broad Institute Genomics Platform"/>
            <consortium name="The Broad Institute Genome Sequencing Center for Infectious Disease"/>
            <person name="Wu L."/>
            <person name="Ma J."/>
        </authorList>
    </citation>
    <scope>NUCLEOTIDE SEQUENCE [LARGE SCALE GENOMIC DNA]</scope>
    <source>
        <strain evidence="4">JCM 18303</strain>
    </source>
</reference>
<evidence type="ECO:0000313" key="3">
    <source>
        <dbReference type="EMBL" id="GAA5173039.1"/>
    </source>
</evidence>